<feature type="transmembrane region" description="Helical" evidence="1">
    <location>
        <begin position="318"/>
        <end position="338"/>
    </location>
</feature>
<feature type="transmembrane region" description="Helical" evidence="1">
    <location>
        <begin position="76"/>
        <end position="97"/>
    </location>
</feature>
<name>A0ABD2MLF8_9CUCU</name>
<feature type="transmembrane region" description="Helical" evidence="1">
    <location>
        <begin position="474"/>
        <end position="493"/>
    </location>
</feature>
<feature type="transmembrane region" description="Helical" evidence="1">
    <location>
        <begin position="442"/>
        <end position="462"/>
    </location>
</feature>
<evidence type="ECO:0000313" key="4">
    <source>
        <dbReference type="Proteomes" id="UP001516400"/>
    </source>
</evidence>
<evidence type="ECO:0000313" key="3">
    <source>
        <dbReference type="EMBL" id="KAL3267195.1"/>
    </source>
</evidence>
<dbReference type="InterPro" id="IPR002656">
    <property type="entry name" value="Acyl_transf_3_dom"/>
</dbReference>
<dbReference type="AlphaFoldDB" id="A0ABD2MLF8"/>
<gene>
    <name evidence="3" type="ORF">HHI36_011331</name>
</gene>
<keyword evidence="1" id="KW-0812">Transmembrane</keyword>
<keyword evidence="4" id="KW-1185">Reference proteome</keyword>
<feature type="domain" description="Acyltransferase 3" evidence="2">
    <location>
        <begin position="139"/>
        <end position="530"/>
    </location>
</feature>
<feature type="transmembrane region" description="Helical" evidence="1">
    <location>
        <begin position="505"/>
        <end position="530"/>
    </location>
</feature>
<feature type="transmembrane region" description="Helical" evidence="1">
    <location>
        <begin position="364"/>
        <end position="381"/>
    </location>
</feature>
<accession>A0ABD2MLF8</accession>
<dbReference type="PANTHER" id="PTHR11161">
    <property type="entry name" value="O-ACYLTRANSFERASE"/>
    <property type="match status" value="1"/>
</dbReference>
<dbReference type="Pfam" id="PF01757">
    <property type="entry name" value="Acyl_transf_3"/>
    <property type="match status" value="1"/>
</dbReference>
<evidence type="ECO:0000259" key="2">
    <source>
        <dbReference type="Pfam" id="PF01757"/>
    </source>
</evidence>
<dbReference type="PANTHER" id="PTHR11161:SF71">
    <property type="entry name" value="NOSE RESISTANT-TO-FLUOXETINE PROTEIN N-TERMINAL DOMAIN-CONTAINING PROTEIN"/>
    <property type="match status" value="1"/>
</dbReference>
<feature type="transmembrane region" description="Helical" evidence="1">
    <location>
        <begin position="183"/>
        <end position="207"/>
    </location>
</feature>
<dbReference type="Proteomes" id="UP001516400">
    <property type="component" value="Unassembled WGS sequence"/>
</dbReference>
<feature type="transmembrane region" description="Helical" evidence="1">
    <location>
        <begin position="401"/>
        <end position="422"/>
    </location>
</feature>
<keyword evidence="1" id="KW-1133">Transmembrane helix</keyword>
<comment type="caution">
    <text evidence="3">The sequence shown here is derived from an EMBL/GenBank/DDBJ whole genome shotgun (WGS) entry which is preliminary data.</text>
</comment>
<feature type="transmembrane region" description="Helical" evidence="1">
    <location>
        <begin position="291"/>
        <end position="311"/>
    </location>
</feature>
<proteinExistence type="predicted"/>
<protein>
    <recommendedName>
        <fullName evidence="2">Acyltransferase 3 domain-containing protein</fullName>
    </recommendedName>
</protein>
<reference evidence="3 4" key="1">
    <citation type="journal article" date="2021" name="BMC Biol.">
        <title>Horizontally acquired antibacterial genes associated with adaptive radiation of ladybird beetles.</title>
        <authorList>
            <person name="Li H.S."/>
            <person name="Tang X.F."/>
            <person name="Huang Y.H."/>
            <person name="Xu Z.Y."/>
            <person name="Chen M.L."/>
            <person name="Du X.Y."/>
            <person name="Qiu B.Y."/>
            <person name="Chen P.T."/>
            <person name="Zhang W."/>
            <person name="Slipinski A."/>
            <person name="Escalona H.E."/>
            <person name="Waterhouse R.M."/>
            <person name="Zwick A."/>
            <person name="Pang H."/>
        </authorList>
    </citation>
    <scope>NUCLEOTIDE SEQUENCE [LARGE SCALE GENOMIC DNA]</scope>
    <source>
        <strain evidence="3">SYSU2018</strain>
    </source>
</reference>
<feature type="transmembrane region" description="Helical" evidence="1">
    <location>
        <begin position="227"/>
        <end position="248"/>
    </location>
</feature>
<dbReference type="InterPro" id="IPR052728">
    <property type="entry name" value="O2_lipid_transport_reg"/>
</dbReference>
<dbReference type="EMBL" id="JABFTP020000001">
    <property type="protein sequence ID" value="KAL3267195.1"/>
    <property type="molecule type" value="Genomic_DNA"/>
</dbReference>
<sequence>MPTIEKYAEDGSKQPRDEFFFSFCIPSTCSHEDLQKSLRQIVTAFGDNIPFNLQVNVDERNCQVEREISFTRADTIYMTVMGTIISFGIFCTLYHLFTRLEGLQQFKFSENVHRVVKEFSFSHTIKKLASESKNEDGLESLNGMKVVSMFLIIMGHRMMFYISSPLANPVYVEDTYRHVGWMVLLNGPVLVDSFFTISGFLASYMMLSIIHKRRRMVNLGTVFLHRLLRLTPAYAVVLGFYCTIFIQLGDGPFWDERVGVEQERCLESWWTNILYINNYVKADKICMFQSWYLTCDTHYFLFAPALVYLLWKSPKLGLLSMGFLIGISIILPCVIIFINQEEPFLLLYMRFLRDPIVNSTFKNIYIPSHMRACAYLIGILTGYMKFHMRLSNAKINSKINYLGWIVSLSSSVMVFCVSYIFYVPTEDKDYLFAGVFGSLHHVIWSLFSAWVILSVSEGYGAWIAPLFNWRPLVLLGRITYPAFLCHGAIQLYSAATTRAPVHTGLFVVFNFAASDIVWAYIAGFILSLVIEAPIRAIEKLIMGNHEKISEERPIKNLEFGDKKLGVDSFSIRIPKVTKLHK</sequence>
<organism evidence="3 4">
    <name type="scientific">Cryptolaemus montrouzieri</name>
    <dbReference type="NCBI Taxonomy" id="559131"/>
    <lineage>
        <taxon>Eukaryota</taxon>
        <taxon>Metazoa</taxon>
        <taxon>Ecdysozoa</taxon>
        <taxon>Arthropoda</taxon>
        <taxon>Hexapoda</taxon>
        <taxon>Insecta</taxon>
        <taxon>Pterygota</taxon>
        <taxon>Neoptera</taxon>
        <taxon>Endopterygota</taxon>
        <taxon>Coleoptera</taxon>
        <taxon>Polyphaga</taxon>
        <taxon>Cucujiformia</taxon>
        <taxon>Coccinelloidea</taxon>
        <taxon>Coccinellidae</taxon>
        <taxon>Scymninae</taxon>
        <taxon>Scymnini</taxon>
        <taxon>Cryptolaemus</taxon>
    </lineage>
</organism>
<keyword evidence="1" id="KW-0472">Membrane</keyword>
<evidence type="ECO:0000256" key="1">
    <source>
        <dbReference type="SAM" id="Phobius"/>
    </source>
</evidence>